<organism evidence="1 2">
    <name type="scientific">Komagataeibacter medellinensis (strain NBRC 3288 / BCRC 11682 / LMG 1693 / Kondo 51)</name>
    <name type="common">Gluconacetobacter medellinensis</name>
    <dbReference type="NCBI Taxonomy" id="634177"/>
    <lineage>
        <taxon>Bacteria</taxon>
        <taxon>Pseudomonadati</taxon>
        <taxon>Pseudomonadota</taxon>
        <taxon>Alphaproteobacteria</taxon>
        <taxon>Acetobacterales</taxon>
        <taxon>Acetobacteraceae</taxon>
        <taxon>Komagataeibacter</taxon>
    </lineage>
</organism>
<sequence length="175" mass="19642">MRYEVYGPFCTPRVQAEADGIALRFFWNEIEKMHSGLSRAIGIYIFSTLHGNTYTPWYVGKTNAKQGFRGEVFQTHKFNHYINASQLKRGAPTLHLIAKLEPNRGNYCRASAQSGHEIDELETVMIGMALRANPQVRNSKKTWFNKNCIVPGIMGPPLVGCPSKAVSTLRNVLAL</sequence>
<name>G2I4T1_KOMMN</name>
<dbReference type="PATRIC" id="fig|634177.7.peg.833"/>
<gene>
    <name evidence="1" type="ordered locus">GLX_07160</name>
</gene>
<evidence type="ECO:0000313" key="1">
    <source>
        <dbReference type="EMBL" id="BAK83128.1"/>
    </source>
</evidence>
<dbReference type="KEGG" id="gxy:GLX_07160"/>
<evidence type="ECO:0000313" key="2">
    <source>
        <dbReference type="Proteomes" id="UP000009044"/>
    </source>
</evidence>
<dbReference type="HOGENOM" id="CLU_1446236_0_0_5"/>
<dbReference type="RefSeq" id="WP_014104699.1">
    <property type="nucleotide sequence ID" value="NC_016027.1"/>
</dbReference>
<dbReference type="EMBL" id="AP012159">
    <property type="protein sequence ID" value="BAK83128.1"/>
    <property type="molecule type" value="Genomic_DNA"/>
</dbReference>
<dbReference type="Proteomes" id="UP000009044">
    <property type="component" value="Chromosome"/>
</dbReference>
<dbReference type="AlphaFoldDB" id="G2I4T1"/>
<evidence type="ECO:0008006" key="3">
    <source>
        <dbReference type="Google" id="ProtNLM"/>
    </source>
</evidence>
<protein>
    <recommendedName>
        <fullName evidence="3">GIY-YIG domain-containing protein</fullName>
    </recommendedName>
</protein>
<proteinExistence type="predicted"/>
<accession>G2I4T1</accession>
<reference evidence="2" key="1">
    <citation type="journal article" date="2011" name="J. Bacteriol.">
        <title>Complete genome sequence of NBRC 3288, a unique cellulose-nonproducing strain of Gluconacetobacter xylinus isolated from vinegar.</title>
        <authorList>
            <person name="Ogino H."/>
            <person name="Azuma Y."/>
            <person name="Hosoyama A."/>
            <person name="Nakazawa H."/>
            <person name="Matsutani M."/>
            <person name="Hasegawa A."/>
            <person name="Otsuyama K."/>
            <person name="Matsushita K."/>
            <person name="Fujita N."/>
            <person name="Shirai M."/>
        </authorList>
    </citation>
    <scope>NUCLEOTIDE SEQUENCE [LARGE SCALE GENOMIC DNA]</scope>
    <source>
        <strain evidence="2">NBRC 3288 / BCRC 11682 / LMG 1693</strain>
    </source>
</reference>